<protein>
    <submittedName>
        <fullName evidence="1">Uncharacterized protein</fullName>
    </submittedName>
</protein>
<gene>
    <name evidence="1" type="ORF">LSALG_LOCUS42773</name>
</gene>
<name>A0AA36EQT9_LACSI</name>
<dbReference type="Proteomes" id="UP001177003">
    <property type="component" value="Chromosome 9"/>
</dbReference>
<sequence length="156" mass="17473">MVMFGLLRIVSSLAEISTALEDVWPTVSSPRLATVVEVVVERRFQCSLPMVREAVGLTVGLLVAPCFIRVRWGVRCIAYGGFKVDEGGVKMVILMFERVAMVVIIGGGRRQSNGQTYRCHKRGNFSKLWNPLLPSFLDILRENPNTGQHFIIYFGI</sequence>
<evidence type="ECO:0000313" key="2">
    <source>
        <dbReference type="Proteomes" id="UP001177003"/>
    </source>
</evidence>
<evidence type="ECO:0000313" key="1">
    <source>
        <dbReference type="EMBL" id="CAI9304393.1"/>
    </source>
</evidence>
<dbReference type="EMBL" id="OX465085">
    <property type="protein sequence ID" value="CAI9304393.1"/>
    <property type="molecule type" value="Genomic_DNA"/>
</dbReference>
<reference evidence="1" key="1">
    <citation type="submission" date="2023-04" db="EMBL/GenBank/DDBJ databases">
        <authorList>
            <person name="Vijverberg K."/>
            <person name="Xiong W."/>
            <person name="Schranz E."/>
        </authorList>
    </citation>
    <scope>NUCLEOTIDE SEQUENCE</scope>
</reference>
<organism evidence="1 2">
    <name type="scientific">Lactuca saligna</name>
    <name type="common">Willowleaf lettuce</name>
    <dbReference type="NCBI Taxonomy" id="75948"/>
    <lineage>
        <taxon>Eukaryota</taxon>
        <taxon>Viridiplantae</taxon>
        <taxon>Streptophyta</taxon>
        <taxon>Embryophyta</taxon>
        <taxon>Tracheophyta</taxon>
        <taxon>Spermatophyta</taxon>
        <taxon>Magnoliopsida</taxon>
        <taxon>eudicotyledons</taxon>
        <taxon>Gunneridae</taxon>
        <taxon>Pentapetalae</taxon>
        <taxon>asterids</taxon>
        <taxon>campanulids</taxon>
        <taxon>Asterales</taxon>
        <taxon>Asteraceae</taxon>
        <taxon>Cichorioideae</taxon>
        <taxon>Cichorieae</taxon>
        <taxon>Lactucinae</taxon>
        <taxon>Lactuca</taxon>
    </lineage>
</organism>
<proteinExistence type="predicted"/>
<accession>A0AA36EQT9</accession>
<dbReference type="AlphaFoldDB" id="A0AA36EQT9"/>
<keyword evidence="2" id="KW-1185">Reference proteome</keyword>